<dbReference type="EC" id="1.11.1.24" evidence="3"/>
<evidence type="ECO:0000256" key="3">
    <source>
        <dbReference type="ARBA" id="ARBA00013017"/>
    </source>
</evidence>
<dbReference type="CDD" id="cd03017">
    <property type="entry name" value="PRX_BCP"/>
    <property type="match status" value="1"/>
</dbReference>
<dbReference type="InterPro" id="IPR024706">
    <property type="entry name" value="Peroxiredoxin_AhpC-typ"/>
</dbReference>
<comment type="subunit">
    <text evidence="2">Monomer.</text>
</comment>
<evidence type="ECO:0000256" key="8">
    <source>
        <dbReference type="ARBA" id="ARBA00023284"/>
    </source>
</evidence>
<dbReference type="AlphaFoldDB" id="A0A5C6WXG6"/>
<evidence type="ECO:0000313" key="15">
    <source>
        <dbReference type="Proteomes" id="UP000321046"/>
    </source>
</evidence>
<sequence length="156" mass="17376">MAVNPKLSVGDAAPDFTLPSDTQGDVSLADLKGQKFVLYFYPKDMTPGCTKQACDFRDNLDTFAERGYAIYGVSPDPVERHAKFREKHDLNFPLLADTDHSVAEAYGVWREKTNYGRTYEGLVRSTFFIDADGTIEAIHDNVRATGHVGRLVRDLG</sequence>
<dbReference type="InterPro" id="IPR050924">
    <property type="entry name" value="Peroxiredoxin_BCP/PrxQ"/>
</dbReference>
<keyword evidence="4 14" id="KW-0575">Peroxidase</keyword>
<feature type="active site" description="Cysteine sulfenic acid (-SOH) intermediate; for peroxidase activity" evidence="12">
    <location>
        <position position="49"/>
    </location>
</feature>
<comment type="similarity">
    <text evidence="10">Belongs to the peroxiredoxin family. BCP/PrxQ subfamily.</text>
</comment>
<keyword evidence="6 14" id="KW-0560">Oxidoreductase</keyword>
<evidence type="ECO:0000256" key="6">
    <source>
        <dbReference type="ARBA" id="ARBA00023002"/>
    </source>
</evidence>
<dbReference type="InterPro" id="IPR000866">
    <property type="entry name" value="AhpC/TSA"/>
</dbReference>
<evidence type="ECO:0000256" key="1">
    <source>
        <dbReference type="ARBA" id="ARBA00003330"/>
    </source>
</evidence>
<evidence type="ECO:0000256" key="2">
    <source>
        <dbReference type="ARBA" id="ARBA00011245"/>
    </source>
</evidence>
<reference evidence="14 15" key="1">
    <citation type="submission" date="2019-08" db="EMBL/GenBank/DDBJ databases">
        <title>Bradymonadales sp. TMQ2.</title>
        <authorList>
            <person name="Liang Q."/>
        </authorList>
    </citation>
    <scope>NUCLEOTIDE SEQUENCE [LARGE SCALE GENOMIC DNA]</scope>
    <source>
        <strain evidence="14 15">TMQ2</strain>
    </source>
</reference>
<evidence type="ECO:0000256" key="11">
    <source>
        <dbReference type="ARBA" id="ARBA00049091"/>
    </source>
</evidence>
<proteinExistence type="inferred from homology"/>
<dbReference type="PANTHER" id="PTHR42801">
    <property type="entry name" value="THIOREDOXIN-DEPENDENT PEROXIDE REDUCTASE"/>
    <property type="match status" value="1"/>
</dbReference>
<evidence type="ECO:0000313" key="14">
    <source>
        <dbReference type="EMBL" id="TXD34128.1"/>
    </source>
</evidence>
<dbReference type="PANTHER" id="PTHR42801:SF4">
    <property type="entry name" value="AHPC_TSA FAMILY PROTEIN"/>
    <property type="match status" value="1"/>
</dbReference>
<dbReference type="FunFam" id="3.40.30.10:FF:000007">
    <property type="entry name" value="Thioredoxin-dependent thiol peroxidase"/>
    <property type="match status" value="1"/>
</dbReference>
<dbReference type="PROSITE" id="PS51352">
    <property type="entry name" value="THIOREDOXIN_2"/>
    <property type="match status" value="1"/>
</dbReference>
<gene>
    <name evidence="14" type="ORF">FRC96_14600</name>
</gene>
<dbReference type="GO" id="GO:0005737">
    <property type="term" value="C:cytoplasm"/>
    <property type="evidence" value="ECO:0007669"/>
    <property type="project" value="TreeGrafter"/>
</dbReference>
<organism evidence="14 15">
    <name type="scientific">Lujinxingia vulgaris</name>
    <dbReference type="NCBI Taxonomy" id="2600176"/>
    <lineage>
        <taxon>Bacteria</taxon>
        <taxon>Deltaproteobacteria</taxon>
        <taxon>Bradymonadales</taxon>
        <taxon>Lujinxingiaceae</taxon>
        <taxon>Lujinxingia</taxon>
    </lineage>
</organism>
<dbReference type="Pfam" id="PF00578">
    <property type="entry name" value="AhpC-TSA"/>
    <property type="match status" value="1"/>
</dbReference>
<keyword evidence="5" id="KW-0049">Antioxidant</keyword>
<dbReference type="GO" id="GO:0008379">
    <property type="term" value="F:thioredoxin peroxidase activity"/>
    <property type="evidence" value="ECO:0007669"/>
    <property type="project" value="TreeGrafter"/>
</dbReference>
<dbReference type="Proteomes" id="UP000321046">
    <property type="component" value="Unassembled WGS sequence"/>
</dbReference>
<protein>
    <recommendedName>
        <fullName evidence="3">thioredoxin-dependent peroxiredoxin</fullName>
        <ecNumber evidence="3">1.11.1.24</ecNumber>
    </recommendedName>
    <alternativeName>
        <fullName evidence="9">Thioredoxin peroxidase</fullName>
    </alternativeName>
</protein>
<dbReference type="NCBIfam" id="NF006960">
    <property type="entry name" value="PRK09437.1"/>
    <property type="match status" value="1"/>
</dbReference>
<dbReference type="InterPro" id="IPR036249">
    <property type="entry name" value="Thioredoxin-like_sf"/>
</dbReference>
<evidence type="ECO:0000256" key="7">
    <source>
        <dbReference type="ARBA" id="ARBA00023157"/>
    </source>
</evidence>
<evidence type="ECO:0000256" key="9">
    <source>
        <dbReference type="ARBA" id="ARBA00032824"/>
    </source>
</evidence>
<dbReference type="PIRSF" id="PIRSF000239">
    <property type="entry name" value="AHPC"/>
    <property type="match status" value="1"/>
</dbReference>
<evidence type="ECO:0000256" key="10">
    <source>
        <dbReference type="ARBA" id="ARBA00038489"/>
    </source>
</evidence>
<dbReference type="Gene3D" id="3.40.30.10">
    <property type="entry name" value="Glutaredoxin"/>
    <property type="match status" value="1"/>
</dbReference>
<comment type="catalytic activity">
    <reaction evidence="11">
        <text>a hydroperoxide + [thioredoxin]-dithiol = an alcohol + [thioredoxin]-disulfide + H2O</text>
        <dbReference type="Rhea" id="RHEA:62620"/>
        <dbReference type="Rhea" id="RHEA-COMP:10698"/>
        <dbReference type="Rhea" id="RHEA-COMP:10700"/>
        <dbReference type="ChEBI" id="CHEBI:15377"/>
        <dbReference type="ChEBI" id="CHEBI:29950"/>
        <dbReference type="ChEBI" id="CHEBI:30879"/>
        <dbReference type="ChEBI" id="CHEBI:35924"/>
        <dbReference type="ChEBI" id="CHEBI:50058"/>
        <dbReference type="EC" id="1.11.1.24"/>
    </reaction>
</comment>
<keyword evidence="8" id="KW-0676">Redox-active center</keyword>
<evidence type="ECO:0000259" key="13">
    <source>
        <dbReference type="PROSITE" id="PS51352"/>
    </source>
</evidence>
<evidence type="ECO:0000256" key="12">
    <source>
        <dbReference type="PIRSR" id="PIRSR000239-1"/>
    </source>
</evidence>
<dbReference type="GO" id="GO:0045454">
    <property type="term" value="P:cell redox homeostasis"/>
    <property type="evidence" value="ECO:0007669"/>
    <property type="project" value="TreeGrafter"/>
</dbReference>
<evidence type="ECO:0000256" key="5">
    <source>
        <dbReference type="ARBA" id="ARBA00022862"/>
    </source>
</evidence>
<dbReference type="GO" id="GO:0034599">
    <property type="term" value="P:cellular response to oxidative stress"/>
    <property type="evidence" value="ECO:0007669"/>
    <property type="project" value="TreeGrafter"/>
</dbReference>
<evidence type="ECO:0000256" key="4">
    <source>
        <dbReference type="ARBA" id="ARBA00022559"/>
    </source>
</evidence>
<name>A0A5C6WXG6_9DELT</name>
<accession>A0A5C6WXG6</accession>
<comment type="function">
    <text evidence="1">Thiol-specific peroxidase that catalyzes the reduction of hydrogen peroxide and organic hydroperoxides to water and alcohols, respectively. Plays a role in cell protection against oxidative stress by detoxifying peroxides and as sensor of hydrogen peroxide-mediated signaling events.</text>
</comment>
<dbReference type="SUPFAM" id="SSF52833">
    <property type="entry name" value="Thioredoxin-like"/>
    <property type="match status" value="1"/>
</dbReference>
<comment type="caution">
    <text evidence="14">The sequence shown here is derived from an EMBL/GenBank/DDBJ whole genome shotgun (WGS) entry which is preliminary data.</text>
</comment>
<dbReference type="InterPro" id="IPR013766">
    <property type="entry name" value="Thioredoxin_domain"/>
</dbReference>
<feature type="domain" description="Thioredoxin" evidence="13">
    <location>
        <begin position="7"/>
        <end position="156"/>
    </location>
</feature>
<keyword evidence="7" id="KW-1015">Disulfide bond</keyword>
<dbReference type="EMBL" id="VOSL01000057">
    <property type="protein sequence ID" value="TXD34128.1"/>
    <property type="molecule type" value="Genomic_DNA"/>
</dbReference>
<dbReference type="OrthoDB" id="9812811at2"/>
<dbReference type="RefSeq" id="WP_146975446.1">
    <property type="nucleotide sequence ID" value="NZ_VOSL01000057.1"/>
</dbReference>